<reference evidence="3 4" key="2">
    <citation type="submission" date="2024-05" db="EMBL/GenBank/DDBJ databases">
        <authorList>
            <person name="Chen Y."/>
            <person name="Shah S."/>
            <person name="Dougan E. K."/>
            <person name="Thang M."/>
            <person name="Chan C."/>
        </authorList>
    </citation>
    <scope>NUCLEOTIDE SEQUENCE [LARGE SCALE GENOMIC DNA]</scope>
</reference>
<feature type="compositionally biased region" description="Basic and acidic residues" evidence="1">
    <location>
        <begin position="127"/>
        <end position="138"/>
    </location>
</feature>
<feature type="region of interest" description="Disordered" evidence="1">
    <location>
        <begin position="120"/>
        <end position="150"/>
    </location>
</feature>
<evidence type="ECO:0000256" key="1">
    <source>
        <dbReference type="SAM" id="MobiDB-lite"/>
    </source>
</evidence>
<dbReference type="AlphaFoldDB" id="A0A9P1FIZ7"/>
<gene>
    <name evidence="2" type="ORF">C1SCF055_LOCUS6011</name>
</gene>
<proteinExistence type="predicted"/>
<organism evidence="2">
    <name type="scientific">Cladocopium goreaui</name>
    <dbReference type="NCBI Taxonomy" id="2562237"/>
    <lineage>
        <taxon>Eukaryota</taxon>
        <taxon>Sar</taxon>
        <taxon>Alveolata</taxon>
        <taxon>Dinophyceae</taxon>
        <taxon>Suessiales</taxon>
        <taxon>Symbiodiniaceae</taxon>
        <taxon>Cladocopium</taxon>
    </lineage>
</organism>
<accession>A0A9P1FIZ7</accession>
<evidence type="ECO:0000313" key="2">
    <source>
        <dbReference type="EMBL" id="CAI3977913.1"/>
    </source>
</evidence>
<dbReference type="EMBL" id="CAMXCT030000374">
    <property type="protein sequence ID" value="CAL4765225.1"/>
    <property type="molecule type" value="Genomic_DNA"/>
</dbReference>
<dbReference type="OrthoDB" id="408466at2759"/>
<dbReference type="EMBL" id="CAMXCT010000374">
    <property type="protein sequence ID" value="CAI3977913.1"/>
    <property type="molecule type" value="Genomic_DNA"/>
</dbReference>
<protein>
    <submittedName>
        <fullName evidence="3">tRNA(Met) cytidine acetyltransferase TmcA</fullName>
    </submittedName>
</protein>
<reference evidence="2" key="1">
    <citation type="submission" date="2022-10" db="EMBL/GenBank/DDBJ databases">
        <authorList>
            <person name="Chen Y."/>
            <person name="Dougan E. K."/>
            <person name="Chan C."/>
            <person name="Rhodes N."/>
            <person name="Thang M."/>
        </authorList>
    </citation>
    <scope>NUCLEOTIDE SEQUENCE</scope>
</reference>
<dbReference type="EMBL" id="CAMXCT020000374">
    <property type="protein sequence ID" value="CAL1131288.1"/>
    <property type="molecule type" value="Genomic_DNA"/>
</dbReference>
<dbReference type="Proteomes" id="UP001152797">
    <property type="component" value="Unassembled WGS sequence"/>
</dbReference>
<evidence type="ECO:0000313" key="4">
    <source>
        <dbReference type="Proteomes" id="UP001152797"/>
    </source>
</evidence>
<feature type="compositionally biased region" description="Polar residues" evidence="1">
    <location>
        <begin position="391"/>
        <end position="400"/>
    </location>
</feature>
<sequence length="709" mass="77360">MDADGACEGRQLDIGGRDVVLVPRRLLREVIQDGCCPIHLRLQLARAMDGSSRMLKRHLESQQDTVVGPLGPSESTEMVVEGGSCGSDPLKAGLSGHCLSAVALFLSLPELLEVRASGCAQDDQQDDGFKQKKEHDNTAYEETADVDKEKTQEEIDEALKGLNISDDLRRALQEAQQWQPEVERLPGALRDKDPTEFAIAIRLSEMKGSQGSPSDLQNYQIMAEELLAQAKDGILPSQILRTAVEEAEEWAAEFPQLKGAQKRLAMEEKKDAARTKLRGALKSSDPAEIALAIRSGRESQLEDWEMNPAERALDSIRRDMMNTLAQVLRTLQRLDLPLSLCWNWSANRMPQAAATGSKSAAVLSYRRIVVESTAWAAAEAGPGDSRATFRENATSPSDPSLKSAVSDPLDELKFTDEAFWKHLGALKREPLALPLFAKALGVHIAKHEVTDREDGTFLVTSTIGGYYGGEVDVNFTHSYDADSNTWTQKCDRDPGLQKVSNQVCFRLHSTPRVIEIWCVNDEARNAGMEVAMGLKAAIGGIVGTMGAPEGTDVEVKADQPSRDGSGKLSAVSAPIDSLCSSPDKFLDASMELVKAGKGAYGMVDFSIIEDNGSNFKTKETTDLDGKGDLKVSYLHHVYDKSSNSITATIYKDEKFDTKIASYVTKVYSGPMVVEQFVESFPVRHAGADVIKAVQPQVEQVLTKAVEESA</sequence>
<feature type="region of interest" description="Disordered" evidence="1">
    <location>
        <begin position="381"/>
        <end position="404"/>
    </location>
</feature>
<comment type="caution">
    <text evidence="2">The sequence shown here is derived from an EMBL/GenBank/DDBJ whole genome shotgun (WGS) entry which is preliminary data.</text>
</comment>
<name>A0A9P1FIZ7_9DINO</name>
<evidence type="ECO:0000313" key="3">
    <source>
        <dbReference type="EMBL" id="CAL4765225.1"/>
    </source>
</evidence>
<keyword evidence="4" id="KW-1185">Reference proteome</keyword>